<dbReference type="SUPFAM" id="SSF52540">
    <property type="entry name" value="P-loop containing nucleoside triphosphate hydrolases"/>
    <property type="match status" value="1"/>
</dbReference>
<comment type="caution">
    <text evidence="1">The sequence shown here is derived from an EMBL/GenBank/DDBJ whole genome shotgun (WGS) entry which is preliminary data.</text>
</comment>
<feature type="non-terminal residue" evidence="1">
    <location>
        <position position="1"/>
    </location>
</feature>
<keyword evidence="2" id="KW-1185">Reference proteome</keyword>
<organism evidence="1 2">
    <name type="scientific">Methylobacterium indicum</name>
    <dbReference type="NCBI Taxonomy" id="1775910"/>
    <lineage>
        <taxon>Bacteria</taxon>
        <taxon>Pseudomonadati</taxon>
        <taxon>Pseudomonadota</taxon>
        <taxon>Alphaproteobacteria</taxon>
        <taxon>Hyphomicrobiales</taxon>
        <taxon>Methylobacteriaceae</taxon>
        <taxon>Methylobacterium</taxon>
    </lineage>
</organism>
<dbReference type="Gene3D" id="3.40.50.300">
    <property type="entry name" value="P-loop containing nucleotide triphosphate hydrolases"/>
    <property type="match status" value="1"/>
</dbReference>
<evidence type="ECO:0000313" key="1">
    <source>
        <dbReference type="EMBL" id="KMO15464.1"/>
    </source>
</evidence>
<reference evidence="1 2" key="1">
    <citation type="submission" date="2014-11" db="EMBL/GenBank/DDBJ databases">
        <title>Comparative genomics of Methylobacterium species.</title>
        <authorList>
            <person name="Chaudhry V."/>
            <person name="Patil P.B."/>
        </authorList>
    </citation>
    <scope>NUCLEOTIDE SEQUENCE [LARGE SCALE GENOMIC DNA]</scope>
    <source>
        <strain evidence="1 2">SE3.6</strain>
    </source>
</reference>
<dbReference type="GO" id="GO:0005524">
    <property type="term" value="F:ATP binding"/>
    <property type="evidence" value="ECO:0007669"/>
    <property type="project" value="UniProtKB-KW"/>
</dbReference>
<gene>
    <name evidence="1" type="ORF">QR79_24215</name>
</gene>
<dbReference type="EMBL" id="JTHG01000269">
    <property type="protein sequence ID" value="KMO15464.1"/>
    <property type="molecule type" value="Genomic_DNA"/>
</dbReference>
<name>A0ABR5GYP2_9HYPH</name>
<evidence type="ECO:0000313" key="2">
    <source>
        <dbReference type="Proteomes" id="UP000036471"/>
    </source>
</evidence>
<dbReference type="InterPro" id="IPR027417">
    <property type="entry name" value="P-loop_NTPase"/>
</dbReference>
<keyword evidence="1" id="KW-0547">Nucleotide-binding</keyword>
<proteinExistence type="predicted"/>
<sequence>IMALFLALNRDIGVTILIVTHDPAIAARCPRRIVMHDGRVRDDNRGVLRDAVCLL</sequence>
<dbReference type="Proteomes" id="UP000036471">
    <property type="component" value="Unassembled WGS sequence"/>
</dbReference>
<protein>
    <submittedName>
        <fullName evidence="1">Macrolide ABC transporter ATP-binding protein</fullName>
    </submittedName>
</protein>
<keyword evidence="1" id="KW-0067">ATP-binding</keyword>
<accession>A0ABR5GYP2</accession>